<dbReference type="EMBL" id="LXQA010063292">
    <property type="protein sequence ID" value="MCI06849.1"/>
    <property type="molecule type" value="Genomic_DNA"/>
</dbReference>
<comment type="caution">
    <text evidence="1">The sequence shown here is derived from an EMBL/GenBank/DDBJ whole genome shotgun (WGS) entry which is preliminary data.</text>
</comment>
<accession>A0A392P5Y7</accession>
<dbReference type="AlphaFoldDB" id="A0A392P5Y7"/>
<evidence type="ECO:0000313" key="1">
    <source>
        <dbReference type="EMBL" id="MCI06849.1"/>
    </source>
</evidence>
<organism evidence="1 2">
    <name type="scientific">Trifolium medium</name>
    <dbReference type="NCBI Taxonomy" id="97028"/>
    <lineage>
        <taxon>Eukaryota</taxon>
        <taxon>Viridiplantae</taxon>
        <taxon>Streptophyta</taxon>
        <taxon>Embryophyta</taxon>
        <taxon>Tracheophyta</taxon>
        <taxon>Spermatophyta</taxon>
        <taxon>Magnoliopsida</taxon>
        <taxon>eudicotyledons</taxon>
        <taxon>Gunneridae</taxon>
        <taxon>Pentapetalae</taxon>
        <taxon>rosids</taxon>
        <taxon>fabids</taxon>
        <taxon>Fabales</taxon>
        <taxon>Fabaceae</taxon>
        <taxon>Papilionoideae</taxon>
        <taxon>50 kb inversion clade</taxon>
        <taxon>NPAAA clade</taxon>
        <taxon>Hologalegina</taxon>
        <taxon>IRL clade</taxon>
        <taxon>Trifolieae</taxon>
        <taxon>Trifolium</taxon>
    </lineage>
</organism>
<sequence>NKCLKHGNKAPYISPIQPGKLLKQVTDFYLPPPSPPLPVLHDSNVTEPPLPSVSKKLPIFGAAR</sequence>
<reference evidence="1 2" key="1">
    <citation type="journal article" date="2018" name="Front. Plant Sci.">
        <title>Red Clover (Trifolium pratense) and Zigzag Clover (T. medium) - A Picture of Genomic Similarities and Differences.</title>
        <authorList>
            <person name="Dluhosova J."/>
            <person name="Istvanek J."/>
            <person name="Nedelnik J."/>
            <person name="Repkova J."/>
        </authorList>
    </citation>
    <scope>NUCLEOTIDE SEQUENCE [LARGE SCALE GENOMIC DNA]</scope>
    <source>
        <strain evidence="2">cv. 10/8</strain>
        <tissue evidence="1">Leaf</tissue>
    </source>
</reference>
<dbReference type="Proteomes" id="UP000265520">
    <property type="component" value="Unassembled WGS sequence"/>
</dbReference>
<keyword evidence="2" id="KW-1185">Reference proteome</keyword>
<evidence type="ECO:0000313" key="2">
    <source>
        <dbReference type="Proteomes" id="UP000265520"/>
    </source>
</evidence>
<proteinExistence type="predicted"/>
<feature type="non-terminal residue" evidence="1">
    <location>
        <position position="1"/>
    </location>
</feature>
<name>A0A392P5Y7_9FABA</name>
<protein>
    <submittedName>
        <fullName evidence="1">Glycerophosphoryl diester phosphodiesterase family protein</fullName>
    </submittedName>
</protein>